<gene>
    <name evidence="9" type="primary">ftsQ</name>
    <name evidence="11" type="ORF">J2Z17_003788</name>
</gene>
<evidence type="ECO:0000256" key="9">
    <source>
        <dbReference type="HAMAP-Rule" id="MF_00911"/>
    </source>
</evidence>
<evidence type="ECO:0000256" key="4">
    <source>
        <dbReference type="ARBA" id="ARBA00022618"/>
    </source>
</evidence>
<dbReference type="GO" id="GO:0051301">
    <property type="term" value="P:cell division"/>
    <property type="evidence" value="ECO:0007669"/>
    <property type="project" value="UniProtKB-KW"/>
</dbReference>
<comment type="caution">
    <text evidence="11">The sequence shown here is derived from an EMBL/GenBank/DDBJ whole genome shotgun (WGS) entry which is preliminary data.</text>
</comment>
<evidence type="ECO:0000256" key="5">
    <source>
        <dbReference type="ARBA" id="ARBA00022692"/>
    </source>
</evidence>
<dbReference type="Proteomes" id="UP000759443">
    <property type="component" value="Unassembled WGS sequence"/>
</dbReference>
<dbReference type="Pfam" id="PF03799">
    <property type="entry name" value="FtsQ_DivIB_C"/>
    <property type="match status" value="1"/>
</dbReference>
<keyword evidence="3 9" id="KW-0997">Cell inner membrane</keyword>
<keyword evidence="12" id="KW-1185">Reference proteome</keyword>
<sequence length="309" mass="33466">MHALMGKVRNGHSGRRDEVKGDARIVLPRPLRRLVRQGVGLATGRVTLPAGLGRVSFAAYCAFVVGVGVIQGGHGQAVAQAMTAAAGFAIEDVKVSGNDYTSEIDILQTLGLDGTTSLLALNIDAARKALSAMPWVEAAEVRKVYPRTIEVMLNERKAYGIWQHGSDLSLIEKDGSVISPLRDNRFAALPLFVGRDAETAAGSIDKDFSHWPAIASPIKAYVRIASRRWDVHLANGVIVKLPEDDIDAAMDRLAALEASQQLLERDIAVVDLRLADRVTIRLTPEAEERRGKAVAERLKILKKSGQNVL</sequence>
<dbReference type="PANTHER" id="PTHR35851:SF1">
    <property type="entry name" value="CELL DIVISION PROTEIN FTSQ"/>
    <property type="match status" value="1"/>
</dbReference>
<evidence type="ECO:0000313" key="12">
    <source>
        <dbReference type="Proteomes" id="UP000759443"/>
    </source>
</evidence>
<dbReference type="PANTHER" id="PTHR35851">
    <property type="entry name" value="CELL DIVISION PROTEIN FTSQ"/>
    <property type="match status" value="1"/>
</dbReference>
<accession>A0ABS4E314</accession>
<dbReference type="EMBL" id="JAGGJU010000011">
    <property type="protein sequence ID" value="MBP1852331.1"/>
    <property type="molecule type" value="Genomic_DNA"/>
</dbReference>
<evidence type="ECO:0000256" key="7">
    <source>
        <dbReference type="ARBA" id="ARBA00023136"/>
    </source>
</evidence>
<dbReference type="Gene3D" id="3.40.50.11690">
    <property type="entry name" value="Cell division protein FtsQ/DivIB"/>
    <property type="match status" value="1"/>
</dbReference>
<dbReference type="Pfam" id="PF08478">
    <property type="entry name" value="POTRA_1"/>
    <property type="match status" value="1"/>
</dbReference>
<reference evidence="11 12" key="1">
    <citation type="submission" date="2021-03" db="EMBL/GenBank/DDBJ databases">
        <title>Genomic Encyclopedia of Type Strains, Phase IV (KMG-IV): sequencing the most valuable type-strain genomes for metagenomic binning, comparative biology and taxonomic classification.</title>
        <authorList>
            <person name="Goeker M."/>
        </authorList>
    </citation>
    <scope>NUCLEOTIDE SEQUENCE [LARGE SCALE GENOMIC DNA]</scope>
    <source>
        <strain evidence="11 12">DSM 21600</strain>
    </source>
</reference>
<dbReference type="InterPro" id="IPR034746">
    <property type="entry name" value="POTRA"/>
</dbReference>
<keyword evidence="2 9" id="KW-1003">Cell membrane</keyword>
<evidence type="ECO:0000313" key="11">
    <source>
        <dbReference type="EMBL" id="MBP1852331.1"/>
    </source>
</evidence>
<dbReference type="InterPro" id="IPR045335">
    <property type="entry name" value="FtsQ_C_sf"/>
</dbReference>
<dbReference type="InterPro" id="IPR005548">
    <property type="entry name" value="Cell_div_FtsQ/DivIB_C"/>
</dbReference>
<keyword evidence="8 9" id="KW-0131">Cell cycle</keyword>
<dbReference type="Gene3D" id="3.10.20.310">
    <property type="entry name" value="membrane protein fhac"/>
    <property type="match status" value="1"/>
</dbReference>
<evidence type="ECO:0000259" key="10">
    <source>
        <dbReference type="PROSITE" id="PS51779"/>
    </source>
</evidence>
<organism evidence="11 12">
    <name type="scientific">Rhizobium halophytocola</name>
    <dbReference type="NCBI Taxonomy" id="735519"/>
    <lineage>
        <taxon>Bacteria</taxon>
        <taxon>Pseudomonadati</taxon>
        <taxon>Pseudomonadota</taxon>
        <taxon>Alphaproteobacteria</taxon>
        <taxon>Hyphomicrobiales</taxon>
        <taxon>Rhizobiaceae</taxon>
        <taxon>Rhizobium/Agrobacterium group</taxon>
        <taxon>Rhizobium</taxon>
    </lineage>
</organism>
<dbReference type="HAMAP" id="MF_00911">
    <property type="entry name" value="FtsQ_subfam"/>
    <property type="match status" value="1"/>
</dbReference>
<dbReference type="InterPro" id="IPR026579">
    <property type="entry name" value="FtsQ"/>
</dbReference>
<keyword evidence="7 9" id="KW-0472">Membrane</keyword>
<evidence type="ECO:0000256" key="2">
    <source>
        <dbReference type="ARBA" id="ARBA00022475"/>
    </source>
</evidence>
<name>A0ABS4E314_9HYPH</name>
<comment type="function">
    <text evidence="9">Essential cell division protein.</text>
</comment>
<feature type="domain" description="POTRA" evidence="10">
    <location>
        <begin position="88"/>
        <end position="156"/>
    </location>
</feature>
<proteinExistence type="inferred from homology"/>
<dbReference type="PROSITE" id="PS51779">
    <property type="entry name" value="POTRA"/>
    <property type="match status" value="1"/>
</dbReference>
<evidence type="ECO:0000256" key="8">
    <source>
        <dbReference type="ARBA" id="ARBA00023306"/>
    </source>
</evidence>
<evidence type="ECO:0000256" key="3">
    <source>
        <dbReference type="ARBA" id="ARBA00022519"/>
    </source>
</evidence>
<comment type="subcellular location">
    <subcellularLocation>
        <location evidence="9">Cell inner membrane</location>
        <topology evidence="9">Single-pass type II membrane protein</topology>
    </subcellularLocation>
    <subcellularLocation>
        <location evidence="1">Membrane</location>
    </subcellularLocation>
    <text evidence="9">Localizes to the division septum.</text>
</comment>
<protein>
    <recommendedName>
        <fullName evidence="9">Cell division protein FtsQ</fullName>
    </recommendedName>
</protein>
<keyword evidence="5 9" id="KW-0812">Transmembrane</keyword>
<dbReference type="InterPro" id="IPR013685">
    <property type="entry name" value="POTRA_FtsQ_type"/>
</dbReference>
<evidence type="ECO:0000256" key="1">
    <source>
        <dbReference type="ARBA" id="ARBA00004370"/>
    </source>
</evidence>
<evidence type="ECO:0000256" key="6">
    <source>
        <dbReference type="ARBA" id="ARBA00022989"/>
    </source>
</evidence>
<comment type="similarity">
    <text evidence="9">Belongs to the FtsQ/DivIB family. FtsQ subfamily.</text>
</comment>
<keyword evidence="6 9" id="KW-1133">Transmembrane helix</keyword>
<keyword evidence="4 9" id="KW-0132">Cell division</keyword>